<dbReference type="InterPro" id="IPR016180">
    <property type="entry name" value="Ribosomal_uL16_dom"/>
</dbReference>
<organism evidence="6 7">
    <name type="scientific">Acaulospora morrowiae</name>
    <dbReference type="NCBI Taxonomy" id="94023"/>
    <lineage>
        <taxon>Eukaryota</taxon>
        <taxon>Fungi</taxon>
        <taxon>Fungi incertae sedis</taxon>
        <taxon>Mucoromycota</taxon>
        <taxon>Glomeromycotina</taxon>
        <taxon>Glomeromycetes</taxon>
        <taxon>Diversisporales</taxon>
        <taxon>Acaulosporaceae</taxon>
        <taxon>Acaulospora</taxon>
    </lineage>
</organism>
<evidence type="ECO:0000256" key="2">
    <source>
        <dbReference type="ARBA" id="ARBA00022980"/>
    </source>
</evidence>
<dbReference type="GO" id="GO:0005762">
    <property type="term" value="C:mitochondrial large ribosomal subunit"/>
    <property type="evidence" value="ECO:0007669"/>
    <property type="project" value="TreeGrafter"/>
</dbReference>
<sequence length="243" mass="27322">FPSIYSGSAESNILFSRRQYVIPQRHFTSFFQGAQLLTPKIPWMSIKREKSPLNQEAMMSYVQCRFRSDFAPRHNKYRKKQKGRVPVRTGGSTKGNTIVYGDYGLRVKDGVRLSSSQLTAAHSAIKRKIKVVKGSKIWMRVFPDIPVTSKGNETRMGKGKGSFEYWACRVPMNKIVFEIGGGGMRRETAKEALRLASDKLPVKTEFVVAERTSNSTPETSTMLTDKSDDSKDNLVQSQIVGDA</sequence>
<comment type="similarity">
    <text evidence="1 4">Belongs to the universal ribosomal protein uL16 family.</text>
</comment>
<accession>A0A9N9I5H7</accession>
<dbReference type="Pfam" id="PF00252">
    <property type="entry name" value="Ribosomal_L16"/>
    <property type="match status" value="1"/>
</dbReference>
<dbReference type="GO" id="GO:0003735">
    <property type="term" value="F:structural constituent of ribosome"/>
    <property type="evidence" value="ECO:0007669"/>
    <property type="project" value="InterPro"/>
</dbReference>
<evidence type="ECO:0000256" key="3">
    <source>
        <dbReference type="ARBA" id="ARBA00023274"/>
    </source>
</evidence>
<dbReference type="InterPro" id="IPR047873">
    <property type="entry name" value="Ribosomal_uL16"/>
</dbReference>
<feature type="region of interest" description="Disordered" evidence="5">
    <location>
        <begin position="210"/>
        <end position="243"/>
    </location>
</feature>
<dbReference type="SUPFAM" id="SSF54686">
    <property type="entry name" value="Ribosomal protein L16p/L10e"/>
    <property type="match status" value="1"/>
</dbReference>
<reference evidence="6" key="1">
    <citation type="submission" date="2021-06" db="EMBL/GenBank/DDBJ databases">
        <authorList>
            <person name="Kallberg Y."/>
            <person name="Tangrot J."/>
            <person name="Rosling A."/>
        </authorList>
    </citation>
    <scope>NUCLEOTIDE SEQUENCE</scope>
    <source>
        <strain evidence="6">CL551</strain>
    </source>
</reference>
<dbReference type="PRINTS" id="PR00060">
    <property type="entry name" value="RIBOSOMALL16"/>
</dbReference>
<comment type="caution">
    <text evidence="6">The sequence shown here is derived from an EMBL/GenBank/DDBJ whole genome shotgun (WGS) entry which is preliminary data.</text>
</comment>
<dbReference type="GO" id="GO:0032543">
    <property type="term" value="P:mitochondrial translation"/>
    <property type="evidence" value="ECO:0007669"/>
    <property type="project" value="TreeGrafter"/>
</dbReference>
<dbReference type="PANTHER" id="PTHR12220:SF13">
    <property type="entry name" value="LARGE RIBOSOMAL SUBUNIT PROTEIN UL16M"/>
    <property type="match status" value="1"/>
</dbReference>
<keyword evidence="7" id="KW-1185">Reference proteome</keyword>
<feature type="compositionally biased region" description="Polar residues" evidence="5">
    <location>
        <begin position="211"/>
        <end position="224"/>
    </location>
</feature>
<dbReference type="InterPro" id="IPR020798">
    <property type="entry name" value="Ribosomal_uL16_CS"/>
</dbReference>
<dbReference type="EMBL" id="CAJVPV010022624">
    <property type="protein sequence ID" value="CAG8721421.1"/>
    <property type="molecule type" value="Genomic_DNA"/>
</dbReference>
<dbReference type="InterPro" id="IPR036920">
    <property type="entry name" value="Ribosomal_uL16_sf"/>
</dbReference>
<dbReference type="OrthoDB" id="268521at2759"/>
<dbReference type="AlphaFoldDB" id="A0A9N9I5H7"/>
<feature type="non-terminal residue" evidence="6">
    <location>
        <position position="1"/>
    </location>
</feature>
<evidence type="ECO:0000313" key="6">
    <source>
        <dbReference type="EMBL" id="CAG8721421.1"/>
    </source>
</evidence>
<evidence type="ECO:0000256" key="1">
    <source>
        <dbReference type="ARBA" id="ARBA00008931"/>
    </source>
</evidence>
<name>A0A9N9I5H7_9GLOM</name>
<evidence type="ECO:0000256" key="4">
    <source>
        <dbReference type="RuleBase" id="RU004413"/>
    </source>
</evidence>
<dbReference type="PROSITE" id="PS00701">
    <property type="entry name" value="RIBOSOMAL_L16_2"/>
    <property type="match status" value="1"/>
</dbReference>
<dbReference type="InterPro" id="IPR000114">
    <property type="entry name" value="Ribosomal_uL16_bact-type"/>
</dbReference>
<dbReference type="Proteomes" id="UP000789342">
    <property type="component" value="Unassembled WGS sequence"/>
</dbReference>
<keyword evidence="3 4" id="KW-0687">Ribonucleoprotein</keyword>
<dbReference type="CDD" id="cd01433">
    <property type="entry name" value="Ribosomal_L16_L10e"/>
    <property type="match status" value="1"/>
</dbReference>
<protein>
    <submittedName>
        <fullName evidence="6">6754_t:CDS:1</fullName>
    </submittedName>
</protein>
<keyword evidence="2 4" id="KW-0689">Ribosomal protein</keyword>
<evidence type="ECO:0000256" key="5">
    <source>
        <dbReference type="SAM" id="MobiDB-lite"/>
    </source>
</evidence>
<dbReference type="GO" id="GO:0019843">
    <property type="term" value="F:rRNA binding"/>
    <property type="evidence" value="ECO:0007669"/>
    <property type="project" value="InterPro"/>
</dbReference>
<evidence type="ECO:0000313" key="7">
    <source>
        <dbReference type="Proteomes" id="UP000789342"/>
    </source>
</evidence>
<dbReference type="PANTHER" id="PTHR12220">
    <property type="entry name" value="50S/60S RIBOSOMAL PROTEIN L16"/>
    <property type="match status" value="1"/>
</dbReference>
<dbReference type="NCBIfam" id="TIGR01164">
    <property type="entry name" value="rplP_bact"/>
    <property type="match status" value="1"/>
</dbReference>
<feature type="compositionally biased region" description="Polar residues" evidence="5">
    <location>
        <begin position="233"/>
        <end position="243"/>
    </location>
</feature>
<proteinExistence type="inferred from homology"/>
<dbReference type="Gene3D" id="3.90.1170.10">
    <property type="entry name" value="Ribosomal protein L10e/L16"/>
    <property type="match status" value="1"/>
</dbReference>
<gene>
    <name evidence="6" type="ORF">AMORRO_LOCUS13364</name>
</gene>